<dbReference type="eggNOG" id="ENOG5032C9M">
    <property type="taxonomic scope" value="Bacteria"/>
</dbReference>
<evidence type="ECO:0000313" key="1">
    <source>
        <dbReference type="EMBL" id="CCO25525.1"/>
    </source>
</evidence>
<organism evidence="1 2">
    <name type="scientific">Maridesulfovibrio hydrothermalis AM13 = DSM 14728</name>
    <dbReference type="NCBI Taxonomy" id="1121451"/>
    <lineage>
        <taxon>Bacteria</taxon>
        <taxon>Pseudomonadati</taxon>
        <taxon>Thermodesulfobacteriota</taxon>
        <taxon>Desulfovibrionia</taxon>
        <taxon>Desulfovibrionales</taxon>
        <taxon>Desulfovibrionaceae</taxon>
        <taxon>Maridesulfovibrio</taxon>
    </lineage>
</organism>
<keyword evidence="2" id="KW-1185">Reference proteome</keyword>
<dbReference type="AlphaFoldDB" id="L0RH39"/>
<dbReference type="KEGG" id="dhy:DESAM_23258"/>
<evidence type="ECO:0000313" key="2">
    <source>
        <dbReference type="Proteomes" id="UP000010808"/>
    </source>
</evidence>
<gene>
    <name evidence="1" type="ORF">DESAM_23258</name>
</gene>
<dbReference type="HOGENOM" id="CLU_116640_0_0_7"/>
<dbReference type="PATRIC" id="fig|1121451.3.peg.3460"/>
<accession>L0RH39</accession>
<dbReference type="OrthoDB" id="5452542at2"/>
<dbReference type="EMBL" id="FO203522">
    <property type="protein sequence ID" value="CCO25525.1"/>
    <property type="molecule type" value="Genomic_DNA"/>
</dbReference>
<name>L0RH39_9BACT</name>
<sequence length="203" mass="22446">MATVQSVKCFLDRHYDTAVKNRCNTCNVGTWAINRKQSSSDNKERGFFLKTFLNRFRTKDQNSAAAQLKNDEVVDALSKSTRPGCKILVVSKGNSFSGNVVNYAVEMAAKTRSSLVALNLDEQGTNFSEFQAESKDNISSFSAKANEAGLLFAHIVKKGAEDSVVAELHCKDSEFRYVMEDVATTKSTKQAIPVYAHAMLRVK</sequence>
<dbReference type="Proteomes" id="UP000010808">
    <property type="component" value="Chromosome"/>
</dbReference>
<dbReference type="RefSeq" id="WP_015338122.1">
    <property type="nucleotide sequence ID" value="NC_020055.1"/>
</dbReference>
<protein>
    <submittedName>
        <fullName evidence="1">Uncharacterized protein</fullName>
    </submittedName>
</protein>
<proteinExistence type="predicted"/>
<reference evidence="1 2" key="1">
    <citation type="submission" date="2012-10" db="EMBL/GenBank/DDBJ databases">
        <authorList>
            <person name="Genoscope - CEA"/>
        </authorList>
    </citation>
    <scope>NUCLEOTIDE SEQUENCE [LARGE SCALE GENOMIC DNA]</scope>
    <source>
        <strain evidence="2">AM13 / DSM 14728</strain>
    </source>
</reference>